<sequence length="142" mass="16189">MPYHFNNSTRYMDPTDGRCFLDDLPAESLVELQKLQTSLQHQKPESTDALNYNPDKSLLHVGLGFDFIQVTFGEMPPSHHRKFNEPRATSACQPCRDAHRKCNGSRPRCAKHGREFTDEQRQHHGFPGMPATPASSDEIEPR</sequence>
<evidence type="ECO:0000259" key="2">
    <source>
        <dbReference type="Pfam" id="PF00172"/>
    </source>
</evidence>
<dbReference type="InterPro" id="IPR036864">
    <property type="entry name" value="Zn2-C6_fun-type_DNA-bd_sf"/>
</dbReference>
<feature type="domain" description="Zn(2)-C6 fungal-type" evidence="2">
    <location>
        <begin position="91"/>
        <end position="113"/>
    </location>
</feature>
<gene>
    <name evidence="3" type="ORF">BC938DRAFT_472051</name>
</gene>
<dbReference type="GO" id="GO:0008270">
    <property type="term" value="F:zinc ion binding"/>
    <property type="evidence" value="ECO:0007669"/>
    <property type="project" value="InterPro"/>
</dbReference>
<proteinExistence type="predicted"/>
<protein>
    <recommendedName>
        <fullName evidence="2">Zn(2)-C6 fungal-type domain-containing protein</fullName>
    </recommendedName>
</protein>
<dbReference type="CDD" id="cd00067">
    <property type="entry name" value="GAL4"/>
    <property type="match status" value="1"/>
</dbReference>
<dbReference type="GO" id="GO:0000981">
    <property type="term" value="F:DNA-binding transcription factor activity, RNA polymerase II-specific"/>
    <property type="evidence" value="ECO:0007669"/>
    <property type="project" value="InterPro"/>
</dbReference>
<dbReference type="AlphaFoldDB" id="A0A433QU80"/>
<reference evidence="3 4" key="1">
    <citation type="journal article" date="2018" name="New Phytol.">
        <title>Phylogenomics of Endogonaceae and evolution of mycorrhizas within Mucoromycota.</title>
        <authorList>
            <person name="Chang Y."/>
            <person name="Desiro A."/>
            <person name="Na H."/>
            <person name="Sandor L."/>
            <person name="Lipzen A."/>
            <person name="Clum A."/>
            <person name="Barry K."/>
            <person name="Grigoriev I.V."/>
            <person name="Martin F.M."/>
            <person name="Stajich J.E."/>
            <person name="Smith M.E."/>
            <person name="Bonito G."/>
            <person name="Spatafora J.W."/>
        </authorList>
    </citation>
    <scope>NUCLEOTIDE SEQUENCE [LARGE SCALE GENOMIC DNA]</scope>
    <source>
        <strain evidence="3 4">AD002</strain>
    </source>
</reference>
<evidence type="ECO:0000256" key="1">
    <source>
        <dbReference type="SAM" id="MobiDB-lite"/>
    </source>
</evidence>
<evidence type="ECO:0000313" key="3">
    <source>
        <dbReference type="EMBL" id="RUS33351.1"/>
    </source>
</evidence>
<dbReference type="SUPFAM" id="SSF57701">
    <property type="entry name" value="Zn2/Cys6 DNA-binding domain"/>
    <property type="match status" value="1"/>
</dbReference>
<dbReference type="EMBL" id="RBNJ01001277">
    <property type="protein sequence ID" value="RUS33351.1"/>
    <property type="molecule type" value="Genomic_DNA"/>
</dbReference>
<keyword evidence="4" id="KW-1185">Reference proteome</keyword>
<feature type="region of interest" description="Disordered" evidence="1">
    <location>
        <begin position="117"/>
        <end position="142"/>
    </location>
</feature>
<organism evidence="3 4">
    <name type="scientific">Jimgerdemannia flammicorona</name>
    <dbReference type="NCBI Taxonomy" id="994334"/>
    <lineage>
        <taxon>Eukaryota</taxon>
        <taxon>Fungi</taxon>
        <taxon>Fungi incertae sedis</taxon>
        <taxon>Mucoromycota</taxon>
        <taxon>Mucoromycotina</taxon>
        <taxon>Endogonomycetes</taxon>
        <taxon>Endogonales</taxon>
        <taxon>Endogonaceae</taxon>
        <taxon>Jimgerdemannia</taxon>
    </lineage>
</organism>
<dbReference type="Pfam" id="PF00172">
    <property type="entry name" value="Zn_clus"/>
    <property type="match status" value="1"/>
</dbReference>
<dbReference type="InterPro" id="IPR001138">
    <property type="entry name" value="Zn2Cys6_DnaBD"/>
</dbReference>
<comment type="caution">
    <text evidence="3">The sequence shown here is derived from an EMBL/GenBank/DDBJ whole genome shotgun (WGS) entry which is preliminary data.</text>
</comment>
<evidence type="ECO:0000313" key="4">
    <source>
        <dbReference type="Proteomes" id="UP000274822"/>
    </source>
</evidence>
<name>A0A433QU80_9FUNG</name>
<dbReference type="Proteomes" id="UP000274822">
    <property type="component" value="Unassembled WGS sequence"/>
</dbReference>
<accession>A0A433QU80</accession>